<dbReference type="AlphaFoldDB" id="A0AAE0CY45"/>
<accession>A0AAE0CY45</accession>
<keyword evidence="2" id="KW-0012">Acyltransferase</keyword>
<evidence type="ECO:0000313" key="6">
    <source>
        <dbReference type="Proteomes" id="UP001281614"/>
    </source>
</evidence>
<evidence type="ECO:0000256" key="3">
    <source>
        <dbReference type="ARBA" id="ARBA00038502"/>
    </source>
</evidence>
<dbReference type="InterPro" id="IPR051531">
    <property type="entry name" value="N-acetyltransferase"/>
</dbReference>
<dbReference type="Gene3D" id="3.40.630.30">
    <property type="match status" value="1"/>
</dbReference>
<dbReference type="EMBL" id="VYYT01000732">
    <property type="protein sequence ID" value="KAK2729975.1"/>
    <property type="molecule type" value="Genomic_DNA"/>
</dbReference>
<name>A0AAE0CY45_COLKA</name>
<keyword evidence="6" id="KW-1185">Reference proteome</keyword>
<comment type="caution">
    <text evidence="5">The sequence shown here is derived from an EMBL/GenBank/DDBJ whole genome shotgun (WGS) entry which is preliminary data.</text>
</comment>
<dbReference type="SUPFAM" id="SSF55729">
    <property type="entry name" value="Acyl-CoA N-acyltransferases (Nat)"/>
    <property type="match status" value="1"/>
</dbReference>
<organism evidence="5 6">
    <name type="scientific">Colletotrichum kahawae</name>
    <name type="common">Coffee berry disease fungus</name>
    <dbReference type="NCBI Taxonomy" id="34407"/>
    <lineage>
        <taxon>Eukaryota</taxon>
        <taxon>Fungi</taxon>
        <taxon>Dikarya</taxon>
        <taxon>Ascomycota</taxon>
        <taxon>Pezizomycotina</taxon>
        <taxon>Sordariomycetes</taxon>
        <taxon>Hypocreomycetidae</taxon>
        <taxon>Glomerellales</taxon>
        <taxon>Glomerellaceae</taxon>
        <taxon>Colletotrichum</taxon>
        <taxon>Colletotrichum gloeosporioides species complex</taxon>
    </lineage>
</organism>
<gene>
    <name evidence="5" type="ORF">CKAH01_09884</name>
</gene>
<feature type="domain" description="N-acetyltransferase" evidence="4">
    <location>
        <begin position="19"/>
        <end position="190"/>
    </location>
</feature>
<proteinExistence type="inferred from homology"/>
<comment type="similarity">
    <text evidence="3">Belongs to the acetyltransferase family. RimJ subfamily.</text>
</comment>
<dbReference type="InterPro" id="IPR000182">
    <property type="entry name" value="GNAT_dom"/>
</dbReference>
<evidence type="ECO:0000259" key="4">
    <source>
        <dbReference type="Pfam" id="PF13302"/>
    </source>
</evidence>
<evidence type="ECO:0000313" key="5">
    <source>
        <dbReference type="EMBL" id="KAK2729975.1"/>
    </source>
</evidence>
<dbReference type="Pfam" id="PF13302">
    <property type="entry name" value="Acetyltransf_3"/>
    <property type="match status" value="1"/>
</dbReference>
<keyword evidence="1" id="KW-0808">Transferase</keyword>
<dbReference type="PANTHER" id="PTHR43792">
    <property type="entry name" value="GNAT FAMILY, PUTATIVE (AFU_ORTHOLOGUE AFUA_3G00765)-RELATED-RELATED"/>
    <property type="match status" value="1"/>
</dbReference>
<dbReference type="Proteomes" id="UP001281614">
    <property type="component" value="Unassembled WGS sequence"/>
</dbReference>
<evidence type="ECO:0000256" key="1">
    <source>
        <dbReference type="ARBA" id="ARBA00022679"/>
    </source>
</evidence>
<dbReference type="GO" id="GO:0016747">
    <property type="term" value="F:acyltransferase activity, transferring groups other than amino-acyl groups"/>
    <property type="evidence" value="ECO:0007669"/>
    <property type="project" value="InterPro"/>
</dbReference>
<dbReference type="PANTHER" id="PTHR43792:SF8">
    <property type="entry name" value="[RIBOSOMAL PROTEIN US5]-ALANINE N-ACETYLTRANSFERASE"/>
    <property type="match status" value="1"/>
</dbReference>
<reference evidence="5" key="1">
    <citation type="submission" date="2023-02" db="EMBL/GenBank/DDBJ databases">
        <title>Colletotrichum kahawae CIFC_Que2 genome sequencing and assembly.</title>
        <authorList>
            <person name="Baroncelli R."/>
        </authorList>
    </citation>
    <scope>NUCLEOTIDE SEQUENCE</scope>
    <source>
        <strain evidence="5">CIFC_Que2</strain>
    </source>
</reference>
<sequence>MPTQASHLPTLLRSATHPILLRTPIPSDAAAISDVLSNPENTEFDPHASAIPPEVAAKVIDRVRESAAVPSVLDPASGKVASGPGRVNLAIVHVPGADAGDAEGVVIGLGGFGGINESTTSEEDGGGKRRVADVGAMLNPEYRGRGFATEAIRLAVEFAFRGVEEGGLQVDAVSATMSERNLPMVGLVEKKLGWVGVRKAGEKEGDDGEIYFEVAKDTWRK</sequence>
<dbReference type="InterPro" id="IPR016181">
    <property type="entry name" value="Acyl_CoA_acyltransferase"/>
</dbReference>
<protein>
    <submittedName>
        <fullName evidence="5">Acetyltransferase</fullName>
    </submittedName>
</protein>
<evidence type="ECO:0000256" key="2">
    <source>
        <dbReference type="ARBA" id="ARBA00023315"/>
    </source>
</evidence>